<proteinExistence type="predicted"/>
<gene>
    <name evidence="1" type="ORF">KM295_12370</name>
</gene>
<protein>
    <submittedName>
        <fullName evidence="1">Uncharacterized protein</fullName>
    </submittedName>
</protein>
<comment type="caution">
    <text evidence="1">The sequence shown here is derived from an EMBL/GenBank/DDBJ whole genome shotgun (WGS) entry which is preliminary data.</text>
</comment>
<organism evidence="1 2">
    <name type="scientific">Natronomonas aquatica</name>
    <dbReference type="NCBI Taxonomy" id="2841590"/>
    <lineage>
        <taxon>Archaea</taxon>
        <taxon>Methanobacteriati</taxon>
        <taxon>Methanobacteriota</taxon>
        <taxon>Stenosarchaea group</taxon>
        <taxon>Halobacteria</taxon>
        <taxon>Halobacteriales</taxon>
        <taxon>Natronomonadaceae</taxon>
        <taxon>Natronomonas</taxon>
    </lineage>
</organism>
<name>A0A9R1D5D3_9EURY</name>
<dbReference type="EMBL" id="JAHLKM010000020">
    <property type="protein sequence ID" value="MCQ4334259.1"/>
    <property type="molecule type" value="Genomic_DNA"/>
</dbReference>
<dbReference type="Proteomes" id="UP001139494">
    <property type="component" value="Unassembled WGS sequence"/>
</dbReference>
<sequence length="184" mass="20043">MNAGPGYWIDAAGHARTDTLARVAPSTRILDRIQVARGFTAYQHAVLLDRAAELVTAETALVVAPAVDAMYRDDDIQGVDAEELLRAAVSTLTNRCRETETPVVLTCHQQDALSAPIARHVDETIRCEATQFGPRFVGDQFETLVYPLEDGGVQTTLAFWEHVLTQRATVAAPGQPEVMLRGSN</sequence>
<evidence type="ECO:0000313" key="1">
    <source>
        <dbReference type="EMBL" id="MCQ4334259.1"/>
    </source>
</evidence>
<dbReference type="InterPro" id="IPR027417">
    <property type="entry name" value="P-loop_NTPase"/>
</dbReference>
<dbReference type="AlphaFoldDB" id="A0A9R1D5D3"/>
<keyword evidence="2" id="KW-1185">Reference proteome</keyword>
<reference evidence="1" key="1">
    <citation type="journal article" date="2023" name="Front. Microbiol.">
        <title>Genomic-based phylogenetic and metabolic analyses of the genus Natronomonas, and description of Natronomonas aquatica sp. nov.</title>
        <authorList>
            <person name="Garcia-Roldan A."/>
            <person name="Duran-Viseras A."/>
            <person name="de la Haba R.R."/>
            <person name="Corral P."/>
            <person name="Sanchez-Porro C."/>
            <person name="Ventosa A."/>
        </authorList>
    </citation>
    <scope>NUCLEOTIDE SEQUENCE</scope>
    <source>
        <strain evidence="1">F2-12</strain>
    </source>
</reference>
<evidence type="ECO:0000313" key="2">
    <source>
        <dbReference type="Proteomes" id="UP001139494"/>
    </source>
</evidence>
<dbReference type="Gene3D" id="3.40.50.300">
    <property type="entry name" value="P-loop containing nucleotide triphosphate hydrolases"/>
    <property type="match status" value="1"/>
</dbReference>
<accession>A0A9R1D5D3</accession>
<dbReference type="RefSeq" id="WP_256030294.1">
    <property type="nucleotide sequence ID" value="NZ_JAHLKM010000020.1"/>
</dbReference>